<evidence type="ECO:0000313" key="1">
    <source>
        <dbReference type="EMBL" id="CAI2360445.1"/>
    </source>
</evidence>
<proteinExistence type="predicted"/>
<comment type="caution">
    <text evidence="1">The sequence shown here is derived from an EMBL/GenBank/DDBJ whole genome shotgun (WGS) entry which is preliminary data.</text>
</comment>
<sequence length="51" mass="5854">MPHIRDALRNMIKESNSDSIFTKSRQRPNKIMASSLEGPINASKYSSWFVL</sequence>
<dbReference type="EMBL" id="CAMPGE010001645">
    <property type="protein sequence ID" value="CAI2360445.1"/>
    <property type="molecule type" value="Genomic_DNA"/>
</dbReference>
<dbReference type="Proteomes" id="UP001295684">
    <property type="component" value="Unassembled WGS sequence"/>
</dbReference>
<name>A0AAD1U1V1_EUPCR</name>
<dbReference type="AlphaFoldDB" id="A0AAD1U1V1"/>
<evidence type="ECO:0000313" key="2">
    <source>
        <dbReference type="Proteomes" id="UP001295684"/>
    </source>
</evidence>
<keyword evidence="2" id="KW-1185">Reference proteome</keyword>
<protein>
    <submittedName>
        <fullName evidence="1">Uncharacterized protein</fullName>
    </submittedName>
</protein>
<reference evidence="1" key="1">
    <citation type="submission" date="2023-07" db="EMBL/GenBank/DDBJ databases">
        <authorList>
            <consortium name="AG Swart"/>
            <person name="Singh M."/>
            <person name="Singh A."/>
            <person name="Seah K."/>
            <person name="Emmerich C."/>
        </authorList>
    </citation>
    <scope>NUCLEOTIDE SEQUENCE</scope>
    <source>
        <strain evidence="1">DP1</strain>
    </source>
</reference>
<gene>
    <name evidence="1" type="ORF">ECRASSUSDP1_LOCUS1749</name>
</gene>
<accession>A0AAD1U1V1</accession>
<organism evidence="1 2">
    <name type="scientific">Euplotes crassus</name>
    <dbReference type="NCBI Taxonomy" id="5936"/>
    <lineage>
        <taxon>Eukaryota</taxon>
        <taxon>Sar</taxon>
        <taxon>Alveolata</taxon>
        <taxon>Ciliophora</taxon>
        <taxon>Intramacronucleata</taxon>
        <taxon>Spirotrichea</taxon>
        <taxon>Hypotrichia</taxon>
        <taxon>Euplotida</taxon>
        <taxon>Euplotidae</taxon>
        <taxon>Moneuplotes</taxon>
    </lineage>
</organism>